<name>A0A8I0GCZ8_CITBR</name>
<dbReference type="InterPro" id="IPR011013">
    <property type="entry name" value="Gal_mutarotase_sf_dom"/>
</dbReference>
<proteinExistence type="predicted"/>
<accession>A0A8I0GCZ8</accession>
<reference evidence="1" key="1">
    <citation type="submission" date="2020-09" db="EMBL/GenBank/DDBJ databases">
        <title>Characterization of IncC plasmids in Enterobacterales of food-producing animals originating from China.</title>
        <authorList>
            <person name="Zhang Y."/>
            <person name="Lei C.-W."/>
        </authorList>
    </citation>
    <scope>NUCLEOTIDE SEQUENCE</scope>
    <source>
        <strain evidence="1">CC1</strain>
    </source>
</reference>
<dbReference type="GO" id="GO:0016853">
    <property type="term" value="F:isomerase activity"/>
    <property type="evidence" value="ECO:0007669"/>
    <property type="project" value="InterPro"/>
</dbReference>
<evidence type="ECO:0000313" key="1">
    <source>
        <dbReference type="EMBL" id="MBD3125612.1"/>
    </source>
</evidence>
<dbReference type="Pfam" id="PF01263">
    <property type="entry name" value="Aldose_epim"/>
    <property type="match status" value="1"/>
</dbReference>
<dbReference type="InterPro" id="IPR014718">
    <property type="entry name" value="GH-type_carb-bd"/>
</dbReference>
<dbReference type="EMBL" id="JACXSK010000023">
    <property type="protein sequence ID" value="MBD3125612.1"/>
    <property type="molecule type" value="Genomic_DNA"/>
</dbReference>
<dbReference type="InterPro" id="IPR008183">
    <property type="entry name" value="Aldose_1/G6P_1-epimerase"/>
</dbReference>
<dbReference type="RefSeq" id="WP_049269133.1">
    <property type="nucleotide sequence ID" value="NZ_CABGPK010000001.1"/>
</dbReference>
<evidence type="ECO:0000313" key="2">
    <source>
        <dbReference type="Proteomes" id="UP000605024"/>
    </source>
</evidence>
<dbReference type="Gene3D" id="2.70.98.10">
    <property type="match status" value="1"/>
</dbReference>
<sequence>MNVWQLENNRFLVVVNAAGGELSSLRDKSTGREWLWQPQPGVWNNSATQLFPVVGALIHEGLRVNNRHLPLSAHGFLRHQTFTCLEQGVNHLLLEACSTSETLGVWPWCWRIQLRLMLHEFGVSVTQRVFNDDRQPFLYSIGWHPGFALPVSSQTGWQVKFGELAVRGPFPTRNRTLVTEDLTRTTQSFALTEAAFREGAIYFGDCQQQQIRVCSPDGTIVMTLETAEYDWLALWGVPGADLLCIEPLAGTTDAPDFDGTVEKKRGIRLLAPNQSQRFSVKLRFTVDACEGD</sequence>
<dbReference type="SUPFAM" id="SSF74650">
    <property type="entry name" value="Galactose mutarotase-like"/>
    <property type="match status" value="1"/>
</dbReference>
<dbReference type="GO" id="GO:0005975">
    <property type="term" value="P:carbohydrate metabolic process"/>
    <property type="evidence" value="ECO:0007669"/>
    <property type="project" value="InterPro"/>
</dbReference>
<gene>
    <name evidence="1" type="ORF">ID160_23435</name>
</gene>
<organism evidence="1 2">
    <name type="scientific">Citrobacter braakii</name>
    <dbReference type="NCBI Taxonomy" id="57706"/>
    <lineage>
        <taxon>Bacteria</taxon>
        <taxon>Pseudomonadati</taxon>
        <taxon>Pseudomonadota</taxon>
        <taxon>Gammaproteobacteria</taxon>
        <taxon>Enterobacterales</taxon>
        <taxon>Enterobacteriaceae</taxon>
        <taxon>Citrobacter</taxon>
        <taxon>Citrobacter freundii complex</taxon>
    </lineage>
</organism>
<dbReference type="Proteomes" id="UP000605024">
    <property type="component" value="Unassembled WGS sequence"/>
</dbReference>
<dbReference type="GO" id="GO:0030246">
    <property type="term" value="F:carbohydrate binding"/>
    <property type="evidence" value="ECO:0007669"/>
    <property type="project" value="InterPro"/>
</dbReference>
<comment type="caution">
    <text evidence="1">The sequence shown here is derived from an EMBL/GenBank/DDBJ whole genome shotgun (WGS) entry which is preliminary data.</text>
</comment>
<protein>
    <submittedName>
        <fullName evidence="1">Aldose epimerase</fullName>
    </submittedName>
</protein>
<dbReference type="AlphaFoldDB" id="A0A8I0GCZ8"/>